<protein>
    <recommendedName>
        <fullName evidence="4">DUF5518 domain-containing protein</fullName>
    </recommendedName>
</protein>
<dbReference type="OrthoDB" id="71227at2157"/>
<gene>
    <name evidence="2" type="ORF">BK007_07030</name>
</gene>
<dbReference type="GeneID" id="35122767"/>
<feature type="transmembrane region" description="Helical" evidence="1">
    <location>
        <begin position="87"/>
        <end position="116"/>
    </location>
</feature>
<evidence type="ECO:0000313" key="3">
    <source>
        <dbReference type="Proteomes" id="UP000232806"/>
    </source>
</evidence>
<feature type="transmembrane region" description="Helical" evidence="1">
    <location>
        <begin position="61"/>
        <end position="81"/>
    </location>
</feature>
<accession>A0A2H4VF99</accession>
<proteinExistence type="predicted"/>
<reference evidence="2 3" key="1">
    <citation type="submission" date="2016-10" db="EMBL/GenBank/DDBJ databases">
        <title>Comparative genomics between deep and shallow subseafloor isolates.</title>
        <authorList>
            <person name="Ishii S."/>
            <person name="Miller J.R."/>
            <person name="Sutton G."/>
            <person name="Suzuki S."/>
            <person name="Methe B."/>
            <person name="Inagaki F."/>
            <person name="Imachi H."/>
        </authorList>
    </citation>
    <scope>NUCLEOTIDE SEQUENCE [LARGE SCALE GENOMIC DNA]</scope>
    <source>
        <strain evidence="2 3">MO-MB1</strain>
    </source>
</reference>
<evidence type="ECO:0000256" key="1">
    <source>
        <dbReference type="SAM" id="Phobius"/>
    </source>
</evidence>
<dbReference type="InterPro" id="IPR040493">
    <property type="entry name" value="DUF5518"/>
</dbReference>
<dbReference type="EMBL" id="CP017766">
    <property type="protein sequence ID" value="AUB56779.1"/>
    <property type="molecule type" value="Genomic_DNA"/>
</dbReference>
<organism evidence="2 3">
    <name type="scientific">Methanobacterium subterraneum</name>
    <dbReference type="NCBI Taxonomy" id="59277"/>
    <lineage>
        <taxon>Archaea</taxon>
        <taxon>Methanobacteriati</taxon>
        <taxon>Methanobacteriota</taxon>
        <taxon>Methanomada group</taxon>
        <taxon>Methanobacteria</taxon>
        <taxon>Methanobacteriales</taxon>
        <taxon>Methanobacteriaceae</taxon>
        <taxon>Methanobacterium</taxon>
    </lineage>
</organism>
<name>A0A2H4VF99_9EURY</name>
<sequence>MIKEILKWRPVAIGVAMVLTLYVISDIISGITLVLPTFLLAGIAVGFIINETEKNGVINGAILGLIGGVIVNGILISMMYLQGYGDYLVSIISTCLIYLVLEIVIAAVGGVFGSLIRCEFDKSEMEEFEASED</sequence>
<dbReference type="Pfam" id="PF17647">
    <property type="entry name" value="DUF5518"/>
    <property type="match status" value="1"/>
</dbReference>
<keyword evidence="1" id="KW-1133">Transmembrane helix</keyword>
<dbReference type="Proteomes" id="UP000232806">
    <property type="component" value="Chromosome"/>
</dbReference>
<feature type="transmembrane region" description="Helical" evidence="1">
    <location>
        <begin position="30"/>
        <end position="49"/>
    </location>
</feature>
<evidence type="ECO:0000313" key="2">
    <source>
        <dbReference type="EMBL" id="AUB56779.1"/>
    </source>
</evidence>
<dbReference type="AlphaFoldDB" id="A0A2H4VF99"/>
<feature type="transmembrane region" description="Helical" evidence="1">
    <location>
        <begin position="7"/>
        <end position="24"/>
    </location>
</feature>
<dbReference type="RefSeq" id="WP_100906733.1">
    <property type="nucleotide sequence ID" value="NZ_CP017766.1"/>
</dbReference>
<evidence type="ECO:0008006" key="4">
    <source>
        <dbReference type="Google" id="ProtNLM"/>
    </source>
</evidence>
<keyword evidence="1" id="KW-0812">Transmembrane</keyword>
<keyword evidence="1" id="KW-0472">Membrane</keyword>